<dbReference type="InterPro" id="IPR038729">
    <property type="entry name" value="Rad50/SbcC_AAA"/>
</dbReference>
<dbReference type="GO" id="GO:0006302">
    <property type="term" value="P:double-strand break repair"/>
    <property type="evidence" value="ECO:0007669"/>
    <property type="project" value="InterPro"/>
</dbReference>
<dbReference type="SUPFAM" id="SSF52540">
    <property type="entry name" value="P-loop containing nucleoside triphosphate hydrolases"/>
    <property type="match status" value="1"/>
</dbReference>
<dbReference type="EMBL" id="BARS01003836">
    <property type="protein sequence ID" value="GAF68980.1"/>
    <property type="molecule type" value="Genomic_DNA"/>
</dbReference>
<dbReference type="Gene3D" id="3.40.50.300">
    <property type="entry name" value="P-loop containing nucleotide triphosphate hydrolases"/>
    <property type="match status" value="1"/>
</dbReference>
<evidence type="ECO:0000313" key="2">
    <source>
        <dbReference type="EMBL" id="GAF68980.1"/>
    </source>
</evidence>
<dbReference type="GO" id="GO:0016887">
    <property type="term" value="F:ATP hydrolysis activity"/>
    <property type="evidence" value="ECO:0007669"/>
    <property type="project" value="InterPro"/>
</dbReference>
<gene>
    <name evidence="2" type="ORF">S01H1_07436</name>
</gene>
<protein>
    <recommendedName>
        <fullName evidence="1">Rad50/SbcC-type AAA domain-containing protein</fullName>
    </recommendedName>
</protein>
<accession>X0SYX7</accession>
<dbReference type="AlphaFoldDB" id="X0SYX7"/>
<reference evidence="2" key="1">
    <citation type="journal article" date="2014" name="Front. Microbiol.">
        <title>High frequency of phylogenetically diverse reductive dehalogenase-homologous genes in deep subseafloor sedimentary metagenomes.</title>
        <authorList>
            <person name="Kawai M."/>
            <person name="Futagami T."/>
            <person name="Toyoda A."/>
            <person name="Takaki Y."/>
            <person name="Nishi S."/>
            <person name="Hori S."/>
            <person name="Arai W."/>
            <person name="Tsubouchi T."/>
            <person name="Morono Y."/>
            <person name="Uchiyama I."/>
            <person name="Ito T."/>
            <person name="Fujiyama A."/>
            <person name="Inagaki F."/>
            <person name="Takami H."/>
        </authorList>
    </citation>
    <scope>NUCLEOTIDE SEQUENCE</scope>
    <source>
        <strain evidence="2">Expedition CK06-06</strain>
    </source>
</reference>
<comment type="caution">
    <text evidence="2">The sequence shown here is derived from an EMBL/GenBank/DDBJ whole genome shotgun (WGS) entry which is preliminary data.</text>
</comment>
<proteinExistence type="predicted"/>
<dbReference type="InterPro" id="IPR027417">
    <property type="entry name" value="P-loop_NTPase"/>
</dbReference>
<evidence type="ECO:0000259" key="1">
    <source>
        <dbReference type="Pfam" id="PF13476"/>
    </source>
</evidence>
<sequence length="62" mass="7214">MNLHRITISNFKGIKNLTHQFDGENWTIKAQNKSGKTTIYDAFLWLFFGKDSDGKSDFAYRP</sequence>
<dbReference type="Pfam" id="PF13476">
    <property type="entry name" value="AAA_23"/>
    <property type="match status" value="1"/>
</dbReference>
<feature type="domain" description="Rad50/SbcC-type AAA" evidence="1">
    <location>
        <begin position="5"/>
        <end position="57"/>
    </location>
</feature>
<organism evidence="2">
    <name type="scientific">marine sediment metagenome</name>
    <dbReference type="NCBI Taxonomy" id="412755"/>
    <lineage>
        <taxon>unclassified sequences</taxon>
        <taxon>metagenomes</taxon>
        <taxon>ecological metagenomes</taxon>
    </lineage>
</organism>
<name>X0SYX7_9ZZZZ</name>
<feature type="non-terminal residue" evidence="2">
    <location>
        <position position="62"/>
    </location>
</feature>